<evidence type="ECO:0000313" key="1">
    <source>
        <dbReference type="EMBL" id="AZV45170.1"/>
    </source>
</evidence>
<dbReference type="Proteomes" id="UP000283095">
    <property type="component" value="Chromosome"/>
</dbReference>
<accession>A0A3Q9RRN8</accession>
<evidence type="ECO:0000313" key="2">
    <source>
        <dbReference type="Proteomes" id="UP000283095"/>
    </source>
</evidence>
<protein>
    <submittedName>
        <fullName evidence="1">Uncharacterized protein</fullName>
    </submittedName>
</protein>
<proteinExistence type="predicted"/>
<sequence>MLKKIISSLLAVIILLSIVDKNALASSPNLDLRVVKGVVLYTITGMKNTEVCYQFYRKHNGEYINLIGECRESSTIGHANIRKDGEYMITYSLSTSTVERQKVKFKIDNSVNDIKSPSSQNIIDTHYIGKPITVSLQTKNKYEISLGDYKLKNQVVYKMYRIEKYGKLKHLYTRTVKNGYDGAYFPEYRKSRYLLVTATYKNKTKNIFFVFTPDLKYFENYFVGRK</sequence>
<reference evidence="1 2" key="1">
    <citation type="submission" date="2018-01" db="EMBL/GenBank/DDBJ databases">
        <title>Bacillus asahii Genome sequencing and assembly.</title>
        <authorList>
            <person name="Jiang H."/>
            <person name="Feng Y."/>
            <person name="Zhao F."/>
            <person name="Lin X."/>
        </authorList>
    </citation>
    <scope>NUCLEOTIDE SEQUENCE [LARGE SCALE GENOMIC DNA]</scope>
    <source>
        <strain evidence="1 2">OM18</strain>
    </source>
</reference>
<name>A0A3Q9RRN8_9BACI</name>
<dbReference type="RefSeq" id="WP_127762011.1">
    <property type="nucleotide sequence ID" value="NZ_CP026095.1"/>
</dbReference>
<dbReference type="KEGG" id="pasa:BAOM_4591"/>
<organism evidence="1 2">
    <name type="scientific">Peribacillus asahii</name>
    <dbReference type="NCBI Taxonomy" id="228899"/>
    <lineage>
        <taxon>Bacteria</taxon>
        <taxon>Bacillati</taxon>
        <taxon>Bacillota</taxon>
        <taxon>Bacilli</taxon>
        <taxon>Bacillales</taxon>
        <taxon>Bacillaceae</taxon>
        <taxon>Peribacillus</taxon>
    </lineage>
</organism>
<gene>
    <name evidence="1" type="ORF">BAOM_4591</name>
</gene>
<dbReference type="AlphaFoldDB" id="A0A3Q9RRN8"/>
<dbReference type="EMBL" id="CP026095">
    <property type="protein sequence ID" value="AZV45170.1"/>
    <property type="molecule type" value="Genomic_DNA"/>
</dbReference>